<dbReference type="InterPro" id="IPR001298">
    <property type="entry name" value="Filamin/ABP280_rpt"/>
</dbReference>
<reference evidence="4 5" key="1">
    <citation type="submission" date="2014-10" db="EMBL/GenBank/DDBJ databases">
        <title>Draft genome of the hookworm Ancylostoma caninum.</title>
        <authorList>
            <person name="Mitreva M."/>
        </authorList>
    </citation>
    <scope>NUCLEOTIDE SEQUENCE [LARGE SCALE GENOMIC DNA]</scope>
    <source>
        <strain evidence="4 5">Baltimore</strain>
    </source>
</reference>
<dbReference type="EMBL" id="JOJR01000336">
    <property type="protein sequence ID" value="RCN39485.1"/>
    <property type="molecule type" value="Genomic_DNA"/>
</dbReference>
<feature type="repeat" description="Filamin" evidence="3">
    <location>
        <begin position="15"/>
        <end position="101"/>
    </location>
</feature>
<dbReference type="STRING" id="29170.A0A368G900"/>
<dbReference type="AlphaFoldDB" id="A0A368G900"/>
<evidence type="ECO:0000256" key="2">
    <source>
        <dbReference type="ARBA" id="ARBA00022737"/>
    </source>
</evidence>
<evidence type="ECO:0000256" key="1">
    <source>
        <dbReference type="ARBA" id="ARBA00009238"/>
    </source>
</evidence>
<sequence length="177" mass="19111">MSLRPPDIGLVSFSGLTEPCSVGSIVEVVINAHGDCAAGSVQVDAVSPSGRAQQCVVTKRANSYTASFTPQQVGEFVFCLWKIGILYEGEHIRGSPFSCQVFDAGLVQVYGLDVGLVGQELRFNVNASEAGRGNLEVLIFTRYLLIIARFFLCVLEKLKLQSNPSDSVNLILRSVLV</sequence>
<organism evidence="4 5">
    <name type="scientific">Ancylostoma caninum</name>
    <name type="common">Dog hookworm</name>
    <dbReference type="NCBI Taxonomy" id="29170"/>
    <lineage>
        <taxon>Eukaryota</taxon>
        <taxon>Metazoa</taxon>
        <taxon>Ecdysozoa</taxon>
        <taxon>Nematoda</taxon>
        <taxon>Chromadorea</taxon>
        <taxon>Rhabditida</taxon>
        <taxon>Rhabditina</taxon>
        <taxon>Rhabditomorpha</taxon>
        <taxon>Strongyloidea</taxon>
        <taxon>Ancylostomatidae</taxon>
        <taxon>Ancylostomatinae</taxon>
        <taxon>Ancylostoma</taxon>
    </lineage>
</organism>
<comment type="caution">
    <text evidence="4">The sequence shown here is derived from an EMBL/GenBank/DDBJ whole genome shotgun (WGS) entry which is preliminary data.</text>
</comment>
<dbReference type="SUPFAM" id="SSF81296">
    <property type="entry name" value="E set domains"/>
    <property type="match status" value="1"/>
</dbReference>
<evidence type="ECO:0000256" key="3">
    <source>
        <dbReference type="PROSITE-ProRule" id="PRU00087"/>
    </source>
</evidence>
<dbReference type="OrthoDB" id="18740at2759"/>
<evidence type="ECO:0000313" key="5">
    <source>
        <dbReference type="Proteomes" id="UP000252519"/>
    </source>
</evidence>
<protein>
    <submittedName>
        <fullName evidence="4">Filamin/ABP280 repeat protein</fullName>
    </submittedName>
</protein>
<dbReference type="InterPro" id="IPR014756">
    <property type="entry name" value="Ig_E-set"/>
</dbReference>
<dbReference type="InterPro" id="IPR013783">
    <property type="entry name" value="Ig-like_fold"/>
</dbReference>
<dbReference type="GO" id="GO:0051015">
    <property type="term" value="F:actin filament binding"/>
    <property type="evidence" value="ECO:0007669"/>
    <property type="project" value="InterPro"/>
</dbReference>
<dbReference type="Proteomes" id="UP000252519">
    <property type="component" value="Unassembled WGS sequence"/>
</dbReference>
<dbReference type="PANTHER" id="PTHR38537">
    <property type="entry name" value="JITTERBUG, ISOFORM N"/>
    <property type="match status" value="1"/>
</dbReference>
<dbReference type="Gene3D" id="2.60.40.10">
    <property type="entry name" value="Immunoglobulins"/>
    <property type="match status" value="1"/>
</dbReference>
<dbReference type="SMART" id="SM00557">
    <property type="entry name" value="IG_FLMN"/>
    <property type="match status" value="1"/>
</dbReference>
<dbReference type="InterPro" id="IPR044801">
    <property type="entry name" value="Filamin"/>
</dbReference>
<dbReference type="GO" id="GO:0030036">
    <property type="term" value="P:actin cytoskeleton organization"/>
    <property type="evidence" value="ECO:0007669"/>
    <property type="project" value="InterPro"/>
</dbReference>
<name>A0A368G900_ANCCA</name>
<dbReference type="InterPro" id="IPR017868">
    <property type="entry name" value="Filamin/ABP280_repeat-like"/>
</dbReference>
<evidence type="ECO:0000313" key="4">
    <source>
        <dbReference type="EMBL" id="RCN39485.1"/>
    </source>
</evidence>
<dbReference type="PANTHER" id="PTHR38537:SF8">
    <property type="entry name" value="FILAMIN-A"/>
    <property type="match status" value="1"/>
</dbReference>
<gene>
    <name evidence="4" type="ORF">ANCCAN_14592</name>
</gene>
<accession>A0A368G900</accession>
<keyword evidence="2" id="KW-0677">Repeat</keyword>
<comment type="similarity">
    <text evidence="1">Belongs to the filamin family.</text>
</comment>
<keyword evidence="5" id="KW-1185">Reference proteome</keyword>
<proteinExistence type="inferred from homology"/>
<dbReference type="Pfam" id="PF00630">
    <property type="entry name" value="Filamin"/>
    <property type="match status" value="1"/>
</dbReference>
<dbReference type="PROSITE" id="PS50194">
    <property type="entry name" value="FILAMIN_REPEAT"/>
    <property type="match status" value="1"/>
</dbReference>